<dbReference type="EMBL" id="SHGT01000070">
    <property type="protein sequence ID" value="TAA08355.1"/>
    <property type="molecule type" value="Genomic_DNA"/>
</dbReference>
<accession>A0A4Q8KZW2</accession>
<name>A0A4Q8KZW2_9STRE</name>
<dbReference type="Gene3D" id="3.20.20.100">
    <property type="entry name" value="NADP-dependent oxidoreductase domain"/>
    <property type="match status" value="1"/>
</dbReference>
<evidence type="ECO:0008006" key="3">
    <source>
        <dbReference type="Google" id="ProtNLM"/>
    </source>
</evidence>
<dbReference type="InterPro" id="IPR036812">
    <property type="entry name" value="NAD(P)_OxRdtase_dom_sf"/>
</dbReference>
<reference evidence="1 2" key="1">
    <citation type="submission" date="2019-02" db="EMBL/GenBank/DDBJ databases">
        <title>First genome of the species Streptococcus parasuis.</title>
        <authorList>
            <person name="Stevens M.J.A."/>
            <person name="Stephan R."/>
        </authorList>
    </citation>
    <scope>NUCLEOTIDE SEQUENCE [LARGE SCALE GENOMIC DNA]</scope>
    <source>
        <strain evidence="1 2">4253</strain>
    </source>
</reference>
<comment type="caution">
    <text evidence="1">The sequence shown here is derived from an EMBL/GenBank/DDBJ whole genome shotgun (WGS) entry which is preliminary data.</text>
</comment>
<dbReference type="Proteomes" id="UP000291525">
    <property type="component" value="Unassembled WGS sequence"/>
</dbReference>
<organism evidence="1 2">
    <name type="scientific">Streptococcus parasuis</name>
    <dbReference type="NCBI Taxonomy" id="1501662"/>
    <lineage>
        <taxon>Bacteria</taxon>
        <taxon>Bacillati</taxon>
        <taxon>Bacillota</taxon>
        <taxon>Bacilli</taxon>
        <taxon>Lactobacillales</taxon>
        <taxon>Streptococcaceae</taxon>
        <taxon>Streptococcus</taxon>
    </lineage>
</organism>
<dbReference type="SUPFAM" id="SSF51430">
    <property type="entry name" value="NAD(P)-linked oxidoreductase"/>
    <property type="match status" value="1"/>
</dbReference>
<dbReference type="AlphaFoldDB" id="A0A4Q8KZW2"/>
<sequence>MKTRKVEIARKYEKTTSQVMLRWHLQSDLVSFAKSVTPAAFKKTSIFLTLNYQLKTWKKFLV</sequence>
<dbReference type="OrthoDB" id="9804790at2"/>
<evidence type="ECO:0000313" key="2">
    <source>
        <dbReference type="Proteomes" id="UP000291525"/>
    </source>
</evidence>
<evidence type="ECO:0000313" key="1">
    <source>
        <dbReference type="EMBL" id="TAA08355.1"/>
    </source>
</evidence>
<gene>
    <name evidence="1" type="ORF">EXW74_08815</name>
</gene>
<proteinExistence type="predicted"/>
<protein>
    <recommendedName>
        <fullName evidence="3">Aldo/keto reductase</fullName>
    </recommendedName>
</protein>